<dbReference type="EMBL" id="BMES01000002">
    <property type="protein sequence ID" value="GGH29098.1"/>
    <property type="molecule type" value="Genomic_DNA"/>
</dbReference>
<evidence type="ECO:0000256" key="3">
    <source>
        <dbReference type="ARBA" id="ARBA00022833"/>
    </source>
</evidence>
<protein>
    <submittedName>
        <fullName evidence="6">Aldehyde-activating protein</fullName>
    </submittedName>
</protein>
<dbReference type="PANTHER" id="PTHR33337:SF40">
    <property type="entry name" value="CENP-V_GFA DOMAIN-CONTAINING PROTEIN-RELATED"/>
    <property type="match status" value="1"/>
</dbReference>
<dbReference type="Proteomes" id="UP000603912">
    <property type="component" value="Unassembled WGS sequence"/>
</dbReference>
<dbReference type="RefSeq" id="WP_244643935.1">
    <property type="nucleotide sequence ID" value="NZ_BMES01000002.1"/>
</dbReference>
<dbReference type="Gene3D" id="3.90.1590.10">
    <property type="entry name" value="glutathione-dependent formaldehyde- activating enzyme (gfa)"/>
    <property type="match status" value="1"/>
</dbReference>
<evidence type="ECO:0000256" key="4">
    <source>
        <dbReference type="ARBA" id="ARBA00023239"/>
    </source>
</evidence>
<dbReference type="PROSITE" id="PS51891">
    <property type="entry name" value="CENP_V_GFA"/>
    <property type="match status" value="1"/>
</dbReference>
<evidence type="ECO:0000256" key="1">
    <source>
        <dbReference type="ARBA" id="ARBA00005495"/>
    </source>
</evidence>
<keyword evidence="2" id="KW-0479">Metal-binding</keyword>
<dbReference type="InterPro" id="IPR006913">
    <property type="entry name" value="CENP-V/GFA"/>
</dbReference>
<keyword evidence="3" id="KW-0862">Zinc</keyword>
<dbReference type="GO" id="GO:0046872">
    <property type="term" value="F:metal ion binding"/>
    <property type="evidence" value="ECO:0007669"/>
    <property type="project" value="UniProtKB-KW"/>
</dbReference>
<dbReference type="InterPro" id="IPR011057">
    <property type="entry name" value="Mss4-like_sf"/>
</dbReference>
<dbReference type="PANTHER" id="PTHR33337">
    <property type="entry name" value="GFA DOMAIN-CONTAINING PROTEIN"/>
    <property type="match status" value="1"/>
</dbReference>
<dbReference type="Pfam" id="PF04828">
    <property type="entry name" value="GFA"/>
    <property type="match status" value="1"/>
</dbReference>
<evidence type="ECO:0000256" key="2">
    <source>
        <dbReference type="ARBA" id="ARBA00022723"/>
    </source>
</evidence>
<dbReference type="SUPFAM" id="SSF51316">
    <property type="entry name" value="Mss4-like"/>
    <property type="match status" value="1"/>
</dbReference>
<feature type="domain" description="CENP-V/GFA" evidence="5">
    <location>
        <begin position="7"/>
        <end position="109"/>
    </location>
</feature>
<gene>
    <name evidence="6" type="ORF">GCM10007036_38770</name>
</gene>
<sequence length="135" mass="14632">MTETVRATGSCLCGGVAFEVHGRLSEIIACHCSQCRKTTGHFLPATRARTDEIRFSSDETLRWYRSSPEAERGFCGRCGGALFWRPTGGETTSIAAGSLDPPTGLSIREHIFCDDKSDYYALTDGKPQHGGDDPG</sequence>
<dbReference type="GO" id="GO:0016846">
    <property type="term" value="F:carbon-sulfur lyase activity"/>
    <property type="evidence" value="ECO:0007669"/>
    <property type="project" value="InterPro"/>
</dbReference>
<accession>A0A917MLC5</accession>
<evidence type="ECO:0000313" key="6">
    <source>
        <dbReference type="EMBL" id="GGH29098.1"/>
    </source>
</evidence>
<reference evidence="6" key="2">
    <citation type="submission" date="2020-09" db="EMBL/GenBank/DDBJ databases">
        <authorList>
            <person name="Sun Q."/>
            <person name="Zhou Y."/>
        </authorList>
    </citation>
    <scope>NUCLEOTIDE SEQUENCE</scope>
    <source>
        <strain evidence="6">CGMCC 1.12214</strain>
    </source>
</reference>
<proteinExistence type="inferred from homology"/>
<organism evidence="6 7">
    <name type="scientific">Alsobacter metallidurans</name>
    <dbReference type="NCBI Taxonomy" id="340221"/>
    <lineage>
        <taxon>Bacteria</taxon>
        <taxon>Pseudomonadati</taxon>
        <taxon>Pseudomonadota</taxon>
        <taxon>Alphaproteobacteria</taxon>
        <taxon>Hyphomicrobiales</taxon>
        <taxon>Alsobacteraceae</taxon>
        <taxon>Alsobacter</taxon>
    </lineage>
</organism>
<keyword evidence="4" id="KW-0456">Lyase</keyword>
<dbReference type="AlphaFoldDB" id="A0A917MLC5"/>
<reference evidence="6" key="1">
    <citation type="journal article" date="2014" name="Int. J. Syst. Evol. Microbiol.">
        <title>Complete genome sequence of Corynebacterium casei LMG S-19264T (=DSM 44701T), isolated from a smear-ripened cheese.</title>
        <authorList>
            <consortium name="US DOE Joint Genome Institute (JGI-PGF)"/>
            <person name="Walter F."/>
            <person name="Albersmeier A."/>
            <person name="Kalinowski J."/>
            <person name="Ruckert C."/>
        </authorList>
    </citation>
    <scope>NUCLEOTIDE SEQUENCE</scope>
    <source>
        <strain evidence="6">CGMCC 1.12214</strain>
    </source>
</reference>
<evidence type="ECO:0000313" key="7">
    <source>
        <dbReference type="Proteomes" id="UP000603912"/>
    </source>
</evidence>
<comment type="caution">
    <text evidence="6">The sequence shown here is derived from an EMBL/GenBank/DDBJ whole genome shotgun (WGS) entry which is preliminary data.</text>
</comment>
<evidence type="ECO:0000259" key="5">
    <source>
        <dbReference type="PROSITE" id="PS51891"/>
    </source>
</evidence>
<name>A0A917MLC5_9HYPH</name>
<keyword evidence="7" id="KW-1185">Reference proteome</keyword>
<comment type="similarity">
    <text evidence="1">Belongs to the Gfa family.</text>
</comment>